<feature type="compositionally biased region" description="Low complexity" evidence="5">
    <location>
        <begin position="346"/>
        <end position="375"/>
    </location>
</feature>
<reference evidence="7" key="1">
    <citation type="submission" date="2024-06" db="UniProtKB">
        <authorList>
            <consortium name="RefSeq"/>
        </authorList>
    </citation>
    <scope>NUCLEOTIDE SEQUENCE [LARGE SCALE GENOMIC DNA]</scope>
    <source>
        <strain evidence="7">J_2021</strain>
    </source>
</reference>
<dbReference type="GO" id="GO:0015630">
    <property type="term" value="C:microtubule cytoskeleton"/>
    <property type="evidence" value="ECO:0000318"/>
    <property type="project" value="GO_Central"/>
</dbReference>
<dbReference type="GeneID" id="447452"/>
<feature type="domain" description="G2 and S phase-expressed protein 1 N-terminal" evidence="6">
    <location>
        <begin position="32"/>
        <end position="175"/>
    </location>
</feature>
<comment type="subcellular location">
    <subcellularLocation>
        <location evidence="1">Cytoplasm</location>
        <location evidence="1">Cytoskeleton</location>
    </subcellularLocation>
</comment>
<feature type="region of interest" description="Disordered" evidence="5">
    <location>
        <begin position="276"/>
        <end position="295"/>
    </location>
</feature>
<dbReference type="Xenbase" id="XB-GENE-17330320">
    <property type="gene designation" value="gtse1.S"/>
</dbReference>
<dbReference type="RefSeq" id="XP_018109817.1">
    <property type="nucleotide sequence ID" value="XM_018254328.1"/>
</dbReference>
<evidence type="ECO:0000313" key="9">
    <source>
        <dbReference type="Xenbase" id="XB-GENE-17330320"/>
    </source>
</evidence>
<protein>
    <submittedName>
        <fullName evidence="8">G2 and S-phase expressed 1 S homeolog isoform X1</fullName>
    </submittedName>
</protein>
<feature type="region of interest" description="Disordered" evidence="5">
    <location>
        <begin position="529"/>
        <end position="580"/>
    </location>
</feature>
<dbReference type="PANTHER" id="PTHR21584:SF10">
    <property type="entry name" value="G2 AND S PHASE-EXPRESSED PROTEIN 1"/>
    <property type="match status" value="1"/>
</dbReference>
<feature type="region of interest" description="Disordered" evidence="5">
    <location>
        <begin position="387"/>
        <end position="419"/>
    </location>
</feature>
<feature type="compositionally biased region" description="Polar residues" evidence="5">
    <location>
        <begin position="389"/>
        <end position="410"/>
    </location>
</feature>
<feature type="region of interest" description="Disordered" evidence="5">
    <location>
        <begin position="448"/>
        <end position="491"/>
    </location>
</feature>
<evidence type="ECO:0000256" key="2">
    <source>
        <dbReference type="ARBA" id="ARBA00022490"/>
    </source>
</evidence>
<evidence type="ECO:0000256" key="5">
    <source>
        <dbReference type="SAM" id="MobiDB-lite"/>
    </source>
</evidence>
<evidence type="ECO:0000256" key="1">
    <source>
        <dbReference type="ARBA" id="ARBA00004245"/>
    </source>
</evidence>
<evidence type="ECO:0000259" key="6">
    <source>
        <dbReference type="Pfam" id="PF15259"/>
    </source>
</evidence>
<organism evidence="7 8">
    <name type="scientific">Xenopus laevis</name>
    <name type="common">African clawed frog</name>
    <dbReference type="NCBI Taxonomy" id="8355"/>
    <lineage>
        <taxon>Eukaryota</taxon>
        <taxon>Metazoa</taxon>
        <taxon>Chordata</taxon>
        <taxon>Craniata</taxon>
        <taxon>Vertebrata</taxon>
        <taxon>Euteleostomi</taxon>
        <taxon>Amphibia</taxon>
        <taxon>Batrachia</taxon>
        <taxon>Anura</taxon>
        <taxon>Pipoidea</taxon>
        <taxon>Pipidae</taxon>
        <taxon>Xenopodinae</taxon>
        <taxon>Xenopus</taxon>
        <taxon>Xenopus</taxon>
    </lineage>
</organism>
<feature type="region of interest" description="Disordered" evidence="5">
    <location>
        <begin position="300"/>
        <end position="375"/>
    </location>
</feature>
<keyword evidence="3" id="KW-0597">Phosphoprotein</keyword>
<proteinExistence type="predicted"/>
<feature type="region of interest" description="Disordered" evidence="5">
    <location>
        <begin position="593"/>
        <end position="626"/>
    </location>
</feature>
<evidence type="ECO:0000313" key="7">
    <source>
        <dbReference type="Proteomes" id="UP000186698"/>
    </source>
</evidence>
<feature type="region of interest" description="Disordered" evidence="5">
    <location>
        <begin position="195"/>
        <end position="217"/>
    </location>
</feature>
<dbReference type="PANTHER" id="PTHR21584">
    <property type="entry name" value="DIFFERENTIAL DISPLAY AND ACTIVATED BY P53 DDA3 /G2 S PHASE EXPRESSED 1"/>
    <property type="match status" value="1"/>
</dbReference>
<dbReference type="AlphaFoldDB" id="A0A8J0UUP6"/>
<dbReference type="GO" id="GO:0008017">
    <property type="term" value="F:microtubule binding"/>
    <property type="evidence" value="ECO:0000318"/>
    <property type="project" value="GO_Central"/>
</dbReference>
<dbReference type="AGR" id="Xenbase:XB-GENE-17330320"/>
<evidence type="ECO:0000256" key="4">
    <source>
        <dbReference type="ARBA" id="ARBA00023212"/>
    </source>
</evidence>
<feature type="compositionally biased region" description="Low complexity" evidence="5">
    <location>
        <begin position="300"/>
        <end position="311"/>
    </location>
</feature>
<sequence>MFSRDVYFSKVTKSKIHTLERIIAMQAGGDFTLLADEKFDFDISLSPSSSKEGNGDCDDEVFIGPVRHKEKCVSASISEESDKGSPSLLNEDVPWSPLSGDKFVEIFKEAHLVALQLECFANDDTKEDLSAQNDTNQLVEKFVQESKNKLNIFENMDNSKTPIALKRETYCVQDSPFNQLPPSVQQRLVMSGTGGEKKSALNSANHTSPVKMPRPIKGLSVSPLVQKSKVVQTKSTAPVANSKKTISCLQPIKATSLATKANRLTVEKSKSIRKISPVRKKHLSSAGSSEDIYSDKSSVASDISDSSFNSSIAGQNKRTLPAPGKIGLKKTQFKAPSNGAMLRKNTSSSSSSLSSMNASLNSSMSTSPPSRNAKLNSSLNVSVNASRLKPNQSRLSLVQPSGGSASTVKTNVPEMSKSRLKPNSTLKSVTVENCNKLSSVSVALPKTPAGKMQRQTSAPNLNRMPVLNKPESAIKGSSCSKPQSKLMPTPTSRLKLPQRATGVSPDRSVLKTLQPTRLMSCGDLGSGIAESTPLRSTQGTATSNSSVARSVSASPSTKQISSLPTPLSRRTSSALMTPRTIPRSISSQRTVQALQASAKPNKKPLVNGQKEGTKTASSPGSPTEDFASADVIPCSLKFSPESKNMPVNGKETPKSSNKEVLLVDIEELNHESDAKLRKHSSAGSDSYPLIDLSNTPEWNKIIVPLKPANVGQLIDLSSPLIQLSPGLNKENIVFDSPLLKF</sequence>
<dbReference type="Pfam" id="PF15259">
    <property type="entry name" value="GTSE1_N"/>
    <property type="match status" value="1"/>
</dbReference>
<dbReference type="InterPro" id="IPR032768">
    <property type="entry name" value="GTSE1_N"/>
</dbReference>
<keyword evidence="7" id="KW-1185">Reference proteome</keyword>
<keyword evidence="4" id="KW-0206">Cytoskeleton</keyword>
<dbReference type="InterPro" id="IPR026657">
    <property type="entry name" value="DDA3/GTSE-1"/>
</dbReference>
<evidence type="ECO:0000256" key="3">
    <source>
        <dbReference type="ARBA" id="ARBA00022553"/>
    </source>
</evidence>
<dbReference type="OrthoDB" id="10072587at2759"/>
<feature type="compositionally biased region" description="Low complexity" evidence="5">
    <location>
        <begin position="540"/>
        <end position="557"/>
    </location>
</feature>
<dbReference type="GO" id="GO:0005881">
    <property type="term" value="C:cytoplasmic microtubule"/>
    <property type="evidence" value="ECO:0000318"/>
    <property type="project" value="GO_Central"/>
</dbReference>
<accession>A0A8J0UUP6</accession>
<gene>
    <name evidence="8 9" type="primary">gtse1.S</name>
    <name evidence="8" type="synonym">gtse1</name>
</gene>
<reference evidence="8" key="2">
    <citation type="submission" date="2025-08" db="UniProtKB">
        <authorList>
            <consortium name="RefSeq"/>
        </authorList>
    </citation>
    <scope>IDENTIFICATION</scope>
    <source>
        <strain evidence="8">J_2021</strain>
        <tissue evidence="8">Erythrocytes</tissue>
    </source>
</reference>
<dbReference type="CTD" id="447452"/>
<feature type="compositionally biased region" description="Polar residues" evidence="5">
    <location>
        <begin position="558"/>
        <end position="575"/>
    </location>
</feature>
<keyword evidence="2" id="KW-0963">Cytoplasm</keyword>
<dbReference type="Proteomes" id="UP000186698">
    <property type="component" value="Chromosome 3S"/>
</dbReference>
<name>A0A8J0UUP6_XENLA</name>
<evidence type="ECO:0000313" key="8">
    <source>
        <dbReference type="RefSeq" id="XP_018109817.1"/>
    </source>
</evidence>
<dbReference type="CDD" id="cd21864">
    <property type="entry name" value="GTSE1_CTD"/>
    <property type="match status" value="1"/>
</dbReference>